<evidence type="ECO:0000313" key="3">
    <source>
        <dbReference type="Proteomes" id="UP001518989"/>
    </source>
</evidence>
<name>A0ABS3KXL6_9PROT</name>
<proteinExistence type="predicted"/>
<feature type="compositionally biased region" description="Pro residues" evidence="1">
    <location>
        <begin position="12"/>
        <end position="25"/>
    </location>
</feature>
<evidence type="ECO:0000313" key="2">
    <source>
        <dbReference type="EMBL" id="MBO1081662.1"/>
    </source>
</evidence>
<dbReference type="Proteomes" id="UP001518989">
    <property type="component" value="Unassembled WGS sequence"/>
</dbReference>
<sequence length="124" mass="13162">MESPAMAKPVRRQPPLPPSPRPPADPAKEALQRISGLIARGFDAGRLTREAADVLSGWATTMKADDLRELLDEVHGQLAEGVEAAEDMGSEIEPGDAASAKLHQRSLGALMAARDAFGQAVLRL</sequence>
<dbReference type="EMBL" id="JACTNG010000018">
    <property type="protein sequence ID" value="MBO1081662.1"/>
    <property type="molecule type" value="Genomic_DNA"/>
</dbReference>
<accession>A0ABS3KXL6</accession>
<gene>
    <name evidence="2" type="ORF">IAI61_21745</name>
</gene>
<protein>
    <submittedName>
        <fullName evidence="2">Uncharacterized protein</fullName>
    </submittedName>
</protein>
<comment type="caution">
    <text evidence="2">The sequence shown here is derived from an EMBL/GenBank/DDBJ whole genome shotgun (WGS) entry which is preliminary data.</text>
</comment>
<keyword evidence="3" id="KW-1185">Reference proteome</keyword>
<organism evidence="2 3">
    <name type="scientific">Roseomonas haemaphysalidis</name>
    <dbReference type="NCBI Taxonomy" id="2768162"/>
    <lineage>
        <taxon>Bacteria</taxon>
        <taxon>Pseudomonadati</taxon>
        <taxon>Pseudomonadota</taxon>
        <taxon>Alphaproteobacteria</taxon>
        <taxon>Acetobacterales</taxon>
        <taxon>Roseomonadaceae</taxon>
        <taxon>Roseomonas</taxon>
    </lineage>
</organism>
<feature type="region of interest" description="Disordered" evidence="1">
    <location>
        <begin position="1"/>
        <end position="29"/>
    </location>
</feature>
<evidence type="ECO:0000256" key="1">
    <source>
        <dbReference type="SAM" id="MobiDB-lite"/>
    </source>
</evidence>
<reference evidence="2 3" key="1">
    <citation type="submission" date="2020-09" db="EMBL/GenBank/DDBJ databases">
        <title>Roseomonas.</title>
        <authorList>
            <person name="Zhu W."/>
        </authorList>
    </citation>
    <scope>NUCLEOTIDE SEQUENCE [LARGE SCALE GENOMIC DNA]</scope>
    <source>
        <strain evidence="2 3">573</strain>
    </source>
</reference>